<organism evidence="7 8">
    <name type="scientific">Yoonia rhodophyticola</name>
    <dbReference type="NCBI Taxonomy" id="3137370"/>
    <lineage>
        <taxon>Bacteria</taxon>
        <taxon>Pseudomonadati</taxon>
        <taxon>Pseudomonadota</taxon>
        <taxon>Alphaproteobacteria</taxon>
        <taxon>Rhodobacterales</taxon>
        <taxon>Paracoccaceae</taxon>
        <taxon>Yoonia</taxon>
    </lineage>
</organism>
<keyword evidence="8" id="KW-1185">Reference proteome</keyword>
<dbReference type="InterPro" id="IPR001279">
    <property type="entry name" value="Metallo-B-lactamas"/>
</dbReference>
<dbReference type="GO" id="GO:0046872">
    <property type="term" value="F:metal ion binding"/>
    <property type="evidence" value="ECO:0007669"/>
    <property type="project" value="UniProtKB-KW"/>
</dbReference>
<gene>
    <name evidence="7" type="ORF">AABB31_00360</name>
</gene>
<evidence type="ECO:0000313" key="7">
    <source>
        <dbReference type="EMBL" id="WZU65612.2"/>
    </source>
</evidence>
<feature type="region of interest" description="Disordered" evidence="5">
    <location>
        <begin position="1"/>
        <end position="36"/>
    </location>
</feature>
<evidence type="ECO:0000256" key="3">
    <source>
        <dbReference type="ARBA" id="ARBA00022801"/>
    </source>
</evidence>
<accession>A0AAN0NH01</accession>
<comment type="similarity">
    <text evidence="1">Belongs to the metallo-beta-lactamase superfamily.</text>
</comment>
<dbReference type="Proteomes" id="UP001470809">
    <property type="component" value="Plasmid pSS1-5"/>
</dbReference>
<dbReference type="PANTHER" id="PTHR42978">
    <property type="entry name" value="QUORUM-QUENCHING LACTONASE YTNP-RELATED-RELATED"/>
    <property type="match status" value="1"/>
</dbReference>
<dbReference type="KEGG" id="yrh:AABB31_00360"/>
<geneLocation type="plasmid" evidence="7 8">
    <name>pSS1-5</name>
</geneLocation>
<protein>
    <submittedName>
        <fullName evidence="7">MBL fold metallo-hydrolase</fullName>
    </submittedName>
</protein>
<evidence type="ECO:0000313" key="8">
    <source>
        <dbReference type="Proteomes" id="UP001470809"/>
    </source>
</evidence>
<dbReference type="PANTHER" id="PTHR42978:SF6">
    <property type="entry name" value="QUORUM-QUENCHING LACTONASE YTNP-RELATED"/>
    <property type="match status" value="1"/>
</dbReference>
<evidence type="ECO:0000256" key="2">
    <source>
        <dbReference type="ARBA" id="ARBA00022723"/>
    </source>
</evidence>
<sequence>MNKPAFDPNNRMSPPGLPAHLADAINPDTPTTGVPTPRVSRAFYMGDFKITSLLDVTGLQNDPKSEYAKEVPQAEWEQVSKDNFLSIEELQFFITPTLIETPKERILIDAGMGKGGLTASLAEAGVSPESIDVVIITHLHPDHIGGLMSEGRPTFPNARYVAGAVEYDFWKKMPLDMLPAKLVKMMFTPLAEKTTFIGAGETTVSGIAAIESFGHSPGHLCFMLESQGQQIMLTADLANHYVWSFAKPDWAFGFDGDTDMASKSRREVLGMLAADKIPMIGYHMPFPGVGHVETREDGFRFVPFTYQMHG</sequence>
<keyword evidence="2" id="KW-0479">Metal-binding</keyword>
<evidence type="ECO:0000256" key="5">
    <source>
        <dbReference type="SAM" id="MobiDB-lite"/>
    </source>
</evidence>
<evidence type="ECO:0000256" key="4">
    <source>
        <dbReference type="ARBA" id="ARBA00022833"/>
    </source>
</evidence>
<evidence type="ECO:0000259" key="6">
    <source>
        <dbReference type="SMART" id="SM00849"/>
    </source>
</evidence>
<feature type="domain" description="Metallo-beta-lactamase" evidence="6">
    <location>
        <begin position="93"/>
        <end position="283"/>
    </location>
</feature>
<dbReference type="RefSeq" id="WP_373634728.1">
    <property type="nucleotide sequence ID" value="NZ_CP151764.2"/>
</dbReference>
<keyword evidence="3" id="KW-0378">Hydrolase</keyword>
<evidence type="ECO:0000256" key="1">
    <source>
        <dbReference type="ARBA" id="ARBA00007749"/>
    </source>
</evidence>
<dbReference type="AlphaFoldDB" id="A0AAN0NH01"/>
<dbReference type="GO" id="GO:0016787">
    <property type="term" value="F:hydrolase activity"/>
    <property type="evidence" value="ECO:0007669"/>
    <property type="project" value="UniProtKB-KW"/>
</dbReference>
<proteinExistence type="inferred from homology"/>
<name>A0AAN0NH01_9RHOB</name>
<dbReference type="Gene3D" id="3.60.15.10">
    <property type="entry name" value="Ribonuclease Z/Hydroxyacylglutathione hydrolase-like"/>
    <property type="match status" value="1"/>
</dbReference>
<dbReference type="InterPro" id="IPR051013">
    <property type="entry name" value="MBL_superfamily_lactonases"/>
</dbReference>
<dbReference type="Pfam" id="PF00753">
    <property type="entry name" value="Lactamase_B"/>
    <property type="match status" value="1"/>
</dbReference>
<dbReference type="EMBL" id="CP151764">
    <property type="protein sequence ID" value="WZU65612.2"/>
    <property type="molecule type" value="Genomic_DNA"/>
</dbReference>
<keyword evidence="4" id="KW-0862">Zinc</keyword>
<dbReference type="SUPFAM" id="SSF56281">
    <property type="entry name" value="Metallo-hydrolase/oxidoreductase"/>
    <property type="match status" value="1"/>
</dbReference>
<keyword evidence="7" id="KW-0614">Plasmid</keyword>
<dbReference type="InterPro" id="IPR036866">
    <property type="entry name" value="RibonucZ/Hydroxyglut_hydro"/>
</dbReference>
<reference evidence="7" key="1">
    <citation type="submission" date="2024-08" db="EMBL/GenBank/DDBJ databases">
        <title>Phylogenomic analyses of a clade within the roseobacter group suggest taxonomic reassignments of species of the genera Aestuariivita, Citreicella, Loktanella, Nautella, Pelagibaca, Ruegeria, Thalassobius, Thiobacimonas and Tropicibacter, and the proposal o.</title>
        <authorList>
            <person name="Jeon C.O."/>
        </authorList>
    </citation>
    <scope>NUCLEOTIDE SEQUENCE</scope>
    <source>
        <strain evidence="7">SS1-5</strain>
        <plasmid evidence="7">pSS1-5</plasmid>
    </source>
</reference>
<dbReference type="SMART" id="SM00849">
    <property type="entry name" value="Lactamase_B"/>
    <property type="match status" value="1"/>
</dbReference>
<dbReference type="CDD" id="cd07720">
    <property type="entry name" value="OPHC2-like_MBL-fold"/>
    <property type="match status" value="1"/>
</dbReference>